<dbReference type="SUPFAM" id="SSF55874">
    <property type="entry name" value="ATPase domain of HSP90 chaperone/DNA topoisomerase II/histidine kinase"/>
    <property type="match status" value="1"/>
</dbReference>
<name>A0A5N1JBE2_9BACT</name>
<evidence type="ECO:0000256" key="3">
    <source>
        <dbReference type="ARBA" id="ARBA00022553"/>
    </source>
</evidence>
<evidence type="ECO:0000256" key="4">
    <source>
        <dbReference type="SAM" id="Coils"/>
    </source>
</evidence>
<keyword evidence="5" id="KW-0472">Membrane</keyword>
<dbReference type="PANTHER" id="PTHR43065:SF42">
    <property type="entry name" value="TWO-COMPONENT SENSOR PPRA"/>
    <property type="match status" value="1"/>
</dbReference>
<feature type="transmembrane region" description="Helical" evidence="5">
    <location>
        <begin position="20"/>
        <end position="38"/>
    </location>
</feature>
<feature type="transmembrane region" description="Helical" evidence="5">
    <location>
        <begin position="216"/>
        <end position="238"/>
    </location>
</feature>
<keyword evidence="8" id="KW-1185">Reference proteome</keyword>
<dbReference type="GO" id="GO:0000155">
    <property type="term" value="F:phosphorelay sensor kinase activity"/>
    <property type="evidence" value="ECO:0007669"/>
    <property type="project" value="InterPro"/>
</dbReference>
<organism evidence="7 8">
    <name type="scientific">Larkinella humicola</name>
    <dbReference type="NCBI Taxonomy" id="2607654"/>
    <lineage>
        <taxon>Bacteria</taxon>
        <taxon>Pseudomonadati</taxon>
        <taxon>Bacteroidota</taxon>
        <taxon>Cytophagia</taxon>
        <taxon>Cytophagales</taxon>
        <taxon>Spirosomataceae</taxon>
        <taxon>Larkinella</taxon>
    </lineage>
</organism>
<keyword evidence="3" id="KW-0597">Phosphoprotein</keyword>
<keyword evidence="4" id="KW-0175">Coiled coil</keyword>
<accession>A0A5N1JBE2</accession>
<dbReference type="Pfam" id="PF07696">
    <property type="entry name" value="7TMR-DISMED2"/>
    <property type="match status" value="1"/>
</dbReference>
<dbReference type="PANTHER" id="PTHR43065">
    <property type="entry name" value="SENSOR HISTIDINE KINASE"/>
    <property type="match status" value="1"/>
</dbReference>
<dbReference type="InterPro" id="IPR036890">
    <property type="entry name" value="HATPase_C_sf"/>
</dbReference>
<proteinExistence type="predicted"/>
<dbReference type="Gene3D" id="3.30.565.10">
    <property type="entry name" value="Histidine kinase-like ATPase, C-terminal domain"/>
    <property type="match status" value="1"/>
</dbReference>
<evidence type="ECO:0000256" key="1">
    <source>
        <dbReference type="ARBA" id="ARBA00000085"/>
    </source>
</evidence>
<dbReference type="CDD" id="cd00082">
    <property type="entry name" value="HisKA"/>
    <property type="match status" value="1"/>
</dbReference>
<comment type="catalytic activity">
    <reaction evidence="1">
        <text>ATP + protein L-histidine = ADP + protein N-phospho-L-histidine.</text>
        <dbReference type="EC" id="2.7.13.3"/>
    </reaction>
</comment>
<evidence type="ECO:0000256" key="5">
    <source>
        <dbReference type="SAM" id="Phobius"/>
    </source>
</evidence>
<dbReference type="PROSITE" id="PS50109">
    <property type="entry name" value="HIS_KIN"/>
    <property type="match status" value="1"/>
</dbReference>
<reference evidence="7 8" key="1">
    <citation type="submission" date="2019-09" db="EMBL/GenBank/DDBJ databases">
        <title>Genome Sequence of Larkinella sp MA1.</title>
        <authorList>
            <person name="Srinivasan S."/>
        </authorList>
    </citation>
    <scope>NUCLEOTIDE SEQUENCE [LARGE SCALE GENOMIC DNA]</scope>
    <source>
        <strain evidence="7 8">MA1</strain>
    </source>
</reference>
<dbReference type="InterPro" id="IPR003661">
    <property type="entry name" value="HisK_dim/P_dom"/>
</dbReference>
<dbReference type="Pfam" id="PF02518">
    <property type="entry name" value="HATPase_c"/>
    <property type="match status" value="1"/>
</dbReference>
<gene>
    <name evidence="7" type="ORF">F0P93_19680</name>
</gene>
<feature type="transmembrane region" description="Helical" evidence="5">
    <location>
        <begin position="244"/>
        <end position="262"/>
    </location>
</feature>
<dbReference type="PRINTS" id="PR00344">
    <property type="entry name" value="BCTRLSENSOR"/>
</dbReference>
<feature type="transmembrane region" description="Helical" evidence="5">
    <location>
        <begin position="342"/>
        <end position="360"/>
    </location>
</feature>
<feature type="transmembrane region" description="Helical" evidence="5">
    <location>
        <begin position="274"/>
        <end position="292"/>
    </location>
</feature>
<comment type="caution">
    <text evidence="7">The sequence shown here is derived from an EMBL/GenBank/DDBJ whole genome shotgun (WGS) entry which is preliminary data.</text>
</comment>
<dbReference type="SUPFAM" id="SSF47384">
    <property type="entry name" value="Homodimeric domain of signal transducing histidine kinase"/>
    <property type="match status" value="1"/>
</dbReference>
<feature type="transmembrane region" description="Helical" evidence="5">
    <location>
        <begin position="312"/>
        <end position="330"/>
    </location>
</feature>
<dbReference type="InterPro" id="IPR004358">
    <property type="entry name" value="Sig_transdc_His_kin-like_C"/>
</dbReference>
<dbReference type="InterPro" id="IPR003594">
    <property type="entry name" value="HATPase_dom"/>
</dbReference>
<keyword evidence="7" id="KW-0418">Kinase</keyword>
<dbReference type="EMBL" id="VTWS01000005">
    <property type="protein sequence ID" value="KAA9349678.1"/>
    <property type="molecule type" value="Genomic_DNA"/>
</dbReference>
<dbReference type="Gene3D" id="1.10.287.130">
    <property type="match status" value="1"/>
</dbReference>
<dbReference type="Gene3D" id="2.60.40.2380">
    <property type="match status" value="1"/>
</dbReference>
<dbReference type="Pfam" id="PF07695">
    <property type="entry name" value="7TMR-DISM_7TM"/>
    <property type="match status" value="1"/>
</dbReference>
<evidence type="ECO:0000313" key="8">
    <source>
        <dbReference type="Proteomes" id="UP000326344"/>
    </source>
</evidence>
<keyword evidence="5" id="KW-1133">Transmembrane helix</keyword>
<dbReference type="SMART" id="SM00388">
    <property type="entry name" value="HisKA"/>
    <property type="match status" value="1"/>
</dbReference>
<feature type="coiled-coil region" evidence="4">
    <location>
        <begin position="432"/>
        <end position="499"/>
    </location>
</feature>
<dbReference type="AlphaFoldDB" id="A0A5N1JBE2"/>
<evidence type="ECO:0000256" key="2">
    <source>
        <dbReference type="ARBA" id="ARBA00012438"/>
    </source>
</evidence>
<dbReference type="EC" id="2.7.13.3" evidence="2"/>
<dbReference type="InterPro" id="IPR011622">
    <property type="entry name" value="7TMR_DISM_rcpt_extracell_dom2"/>
</dbReference>
<feature type="transmembrane region" description="Helical" evidence="5">
    <location>
        <begin position="372"/>
        <end position="393"/>
    </location>
</feature>
<dbReference type="InterPro" id="IPR036097">
    <property type="entry name" value="HisK_dim/P_sf"/>
</dbReference>
<dbReference type="SMART" id="SM00387">
    <property type="entry name" value="HATPase_c"/>
    <property type="match status" value="1"/>
</dbReference>
<evidence type="ECO:0000259" key="6">
    <source>
        <dbReference type="PROSITE" id="PS50109"/>
    </source>
</evidence>
<dbReference type="InterPro" id="IPR011623">
    <property type="entry name" value="7TMR_DISM_rcpt_extracell_dom1"/>
</dbReference>
<dbReference type="InterPro" id="IPR005467">
    <property type="entry name" value="His_kinase_dom"/>
</dbReference>
<dbReference type="Pfam" id="PF00512">
    <property type="entry name" value="HisKA"/>
    <property type="match status" value="1"/>
</dbReference>
<protein>
    <recommendedName>
        <fullName evidence="2">histidine kinase</fullName>
        <ecNumber evidence="2">2.7.13.3</ecNumber>
    </recommendedName>
</protein>
<evidence type="ECO:0000313" key="7">
    <source>
        <dbReference type="EMBL" id="KAA9349678.1"/>
    </source>
</evidence>
<dbReference type="Proteomes" id="UP000326344">
    <property type="component" value="Unassembled WGS sequence"/>
</dbReference>
<feature type="domain" description="Histidine kinase" evidence="6">
    <location>
        <begin position="508"/>
        <end position="749"/>
    </location>
</feature>
<keyword evidence="7" id="KW-0808">Transferase</keyword>
<keyword evidence="5" id="KW-0812">Transmembrane</keyword>
<sequence length="749" mass="86309">MNDAPLTRNGGPTRRSSSAVNGALLLLFWLGFRFFGFAQQPWPPVFEIKTDSGRVEVDTAHFQVLADPAGNYTFEQVRRSRSFRYDSYYNPNRSSHVYWIRMRVKNTLPHDLNLYYGDFYASYLDLYRLDAGQRWQHQRTGDLVPENQIPDRNGNKERSRLFIHLRPGEQTTLYQRAESAYWHPPLTYLEPQFETEENRIQSVYKSIRVDNLWENYFFDGIMIGVLFLAIAYNLFIFISIKDVVYLYFAICLFFFTLDRNAYHIQLAFFENQPHLFKLLANFFFIIFFSFFIQSIRKFIQPVPALNRLNRAISYSLALTAAVNILQFFMYRFSGMPTSEIMLLIEILIRVVYVLLGIGMVKMVRRGSLDARFALLATLPLFTYWLFTLSTQIVGRFLNLKLPKGFRGMLEYSESFCFAWLIIFFSGALLNRYNLARKRVAQQAIEKEQLEKEREIERNRIIASQNELLEQQVKERTAQLQTSLEELKATQNQLIQKEKLASLGELTAGIAHEIQNPLNFVNNFSEVSTELVTELEEEQQKTDRDAELEKELLGDLKQNLQKINHHGSRASQIVKNMLAHSRTTTGDRQATNLNALCDEYLRLAYHGLRAKDNTFNCELVTDLDPTAGSVNLVPQEIGRVLLNLFNNAFYVVQKKQKTTLSPYKPTVTVSTKAGLKQIEIRIIDNGLGMDDSVKEKLFQPFFTTKPTGEGTGLGLSLSYDIITKGHGGTLTVESQPGIGSEFIITLPVDR</sequence>
<feature type="transmembrane region" description="Helical" evidence="5">
    <location>
        <begin position="414"/>
        <end position="432"/>
    </location>
</feature>